<organism evidence="5">
    <name type="scientific">freshwater metagenome</name>
    <dbReference type="NCBI Taxonomy" id="449393"/>
    <lineage>
        <taxon>unclassified sequences</taxon>
        <taxon>metagenomes</taxon>
        <taxon>ecological metagenomes</taxon>
    </lineage>
</organism>
<sequence>MAVTENLTPSLSADQFPPMEFPRRTERLRKMMSEASWDGLVVTNLTNIRYLTGFTGSAGILLVTAEELVFVSDGRYRDQAAAEIKATGIECRIEIVAADPDGCIAEAAKLAGVTSVGLEAQTVTWAAQRRWQSELFTTGEIAATNGIVEELRLIKDAGEAARIRAACAIADEALLQIRPRLGDGPTEIEFGLELDSRMRELGAADLSFETIVASGPNGAKPHHRPSSRRIVEGDLVVIDFGALIDGYHSDMTRTVAVGDVGDVRRNMLDVVLASQQAGVDAIRPGVAAAEVDAACRKVIVEAGLGEAFLHSTGHGVGLDIHEEPRVSTRSTATLRPGHVVTVEPGVYLPELGGVRIEDTLLVTEGGCDRLTLAPKNPALV</sequence>
<name>A0A6J6P0M2_9ZZZZ</name>
<dbReference type="Gene3D" id="3.40.350.10">
    <property type="entry name" value="Creatinase/prolidase N-terminal domain"/>
    <property type="match status" value="1"/>
</dbReference>
<dbReference type="InterPro" id="IPR001131">
    <property type="entry name" value="Peptidase_M24B_aminopep-P_CS"/>
</dbReference>
<dbReference type="InterPro" id="IPR000587">
    <property type="entry name" value="Creatinase_N"/>
</dbReference>
<feature type="domain" description="Creatinase N-terminal" evidence="4">
    <location>
        <begin position="24"/>
        <end position="154"/>
    </location>
</feature>
<dbReference type="InterPro" id="IPR029149">
    <property type="entry name" value="Creatin/AminoP/Spt16_N"/>
</dbReference>
<dbReference type="EMBL" id="CAFBPW010000003">
    <property type="protein sequence ID" value="CAB5023499.1"/>
    <property type="molecule type" value="Genomic_DNA"/>
</dbReference>
<dbReference type="PRINTS" id="PR00599">
    <property type="entry name" value="MAPEPTIDASE"/>
</dbReference>
<feature type="domain" description="Peptidase M24" evidence="3">
    <location>
        <begin position="162"/>
        <end position="364"/>
    </location>
</feature>
<dbReference type="SUPFAM" id="SSF55920">
    <property type="entry name" value="Creatinase/aminopeptidase"/>
    <property type="match status" value="1"/>
</dbReference>
<proteinExistence type="predicted"/>
<keyword evidence="2" id="KW-0378">Hydrolase</keyword>
<dbReference type="PANTHER" id="PTHR46112">
    <property type="entry name" value="AMINOPEPTIDASE"/>
    <property type="match status" value="1"/>
</dbReference>
<evidence type="ECO:0000313" key="6">
    <source>
        <dbReference type="EMBL" id="CAB4968001.1"/>
    </source>
</evidence>
<dbReference type="Pfam" id="PF00557">
    <property type="entry name" value="Peptidase_M24"/>
    <property type="match status" value="1"/>
</dbReference>
<protein>
    <submittedName>
        <fullName evidence="5">Unannotated protein</fullName>
    </submittedName>
</protein>
<reference evidence="5" key="1">
    <citation type="submission" date="2020-05" db="EMBL/GenBank/DDBJ databases">
        <authorList>
            <person name="Chiriac C."/>
            <person name="Salcher M."/>
            <person name="Ghai R."/>
            <person name="Kavagutti S V."/>
        </authorList>
    </citation>
    <scope>NUCLEOTIDE SEQUENCE</scope>
</reference>
<dbReference type="PANTHER" id="PTHR46112:SF3">
    <property type="entry name" value="AMINOPEPTIDASE YPDF"/>
    <property type="match status" value="1"/>
</dbReference>
<evidence type="ECO:0000259" key="3">
    <source>
        <dbReference type="Pfam" id="PF00557"/>
    </source>
</evidence>
<dbReference type="GO" id="GO:0046872">
    <property type="term" value="F:metal ion binding"/>
    <property type="evidence" value="ECO:0007669"/>
    <property type="project" value="UniProtKB-KW"/>
</dbReference>
<evidence type="ECO:0000256" key="1">
    <source>
        <dbReference type="ARBA" id="ARBA00022723"/>
    </source>
</evidence>
<dbReference type="CDD" id="cd01092">
    <property type="entry name" value="APP-like"/>
    <property type="match status" value="1"/>
</dbReference>
<evidence type="ECO:0000313" key="7">
    <source>
        <dbReference type="EMBL" id="CAB5023499.1"/>
    </source>
</evidence>
<evidence type="ECO:0000313" key="5">
    <source>
        <dbReference type="EMBL" id="CAB4690405.1"/>
    </source>
</evidence>
<dbReference type="InterPro" id="IPR000994">
    <property type="entry name" value="Pept_M24"/>
</dbReference>
<dbReference type="AlphaFoldDB" id="A0A6J6P0M2"/>
<dbReference type="InterPro" id="IPR001714">
    <property type="entry name" value="Pept_M24_MAP"/>
</dbReference>
<evidence type="ECO:0000256" key="2">
    <source>
        <dbReference type="ARBA" id="ARBA00022801"/>
    </source>
</evidence>
<dbReference type="PROSITE" id="PS00491">
    <property type="entry name" value="PROLINE_PEPTIDASE"/>
    <property type="match status" value="1"/>
</dbReference>
<evidence type="ECO:0000259" key="4">
    <source>
        <dbReference type="Pfam" id="PF01321"/>
    </source>
</evidence>
<dbReference type="GO" id="GO:0016787">
    <property type="term" value="F:hydrolase activity"/>
    <property type="evidence" value="ECO:0007669"/>
    <property type="project" value="UniProtKB-KW"/>
</dbReference>
<dbReference type="Pfam" id="PF01321">
    <property type="entry name" value="Creatinase_N"/>
    <property type="match status" value="1"/>
</dbReference>
<dbReference type="InterPro" id="IPR036005">
    <property type="entry name" value="Creatinase/aminopeptidase-like"/>
</dbReference>
<dbReference type="EMBL" id="CAEZXS010000028">
    <property type="protein sequence ID" value="CAB4690405.1"/>
    <property type="molecule type" value="Genomic_DNA"/>
</dbReference>
<dbReference type="Gene3D" id="3.90.230.10">
    <property type="entry name" value="Creatinase/methionine aminopeptidase superfamily"/>
    <property type="match status" value="1"/>
</dbReference>
<accession>A0A6J6P0M2</accession>
<dbReference type="EMBL" id="CAFBOG010000002">
    <property type="protein sequence ID" value="CAB4968001.1"/>
    <property type="molecule type" value="Genomic_DNA"/>
</dbReference>
<dbReference type="SUPFAM" id="SSF53092">
    <property type="entry name" value="Creatinase/prolidase N-terminal domain"/>
    <property type="match status" value="1"/>
</dbReference>
<dbReference type="InterPro" id="IPR050659">
    <property type="entry name" value="Peptidase_M24B"/>
</dbReference>
<keyword evidence="1" id="KW-0479">Metal-binding</keyword>
<gene>
    <name evidence="5" type="ORF">UFOPK2582_00373</name>
    <name evidence="6" type="ORF">UFOPK3914_00031</name>
    <name evidence="7" type="ORF">UFOPK4173_00060</name>
</gene>